<dbReference type="OrthoDB" id="10012075at2759"/>
<organism evidence="2 3">
    <name type="scientific">Portunus trituberculatus</name>
    <name type="common">Swimming crab</name>
    <name type="synonym">Neptunus trituberculatus</name>
    <dbReference type="NCBI Taxonomy" id="210409"/>
    <lineage>
        <taxon>Eukaryota</taxon>
        <taxon>Metazoa</taxon>
        <taxon>Ecdysozoa</taxon>
        <taxon>Arthropoda</taxon>
        <taxon>Crustacea</taxon>
        <taxon>Multicrustacea</taxon>
        <taxon>Malacostraca</taxon>
        <taxon>Eumalacostraca</taxon>
        <taxon>Eucarida</taxon>
        <taxon>Decapoda</taxon>
        <taxon>Pleocyemata</taxon>
        <taxon>Brachyura</taxon>
        <taxon>Eubrachyura</taxon>
        <taxon>Portunoidea</taxon>
        <taxon>Portunidae</taxon>
        <taxon>Portuninae</taxon>
        <taxon>Portunus</taxon>
    </lineage>
</organism>
<accession>A0A5B7HUV5</accession>
<dbReference type="EMBL" id="VSRR010037456">
    <property type="protein sequence ID" value="MPC73753.1"/>
    <property type="molecule type" value="Genomic_DNA"/>
</dbReference>
<reference evidence="2 3" key="1">
    <citation type="submission" date="2019-05" db="EMBL/GenBank/DDBJ databases">
        <title>Another draft genome of Portunus trituberculatus and its Hox gene families provides insights of decapod evolution.</title>
        <authorList>
            <person name="Jeong J.-H."/>
            <person name="Song I."/>
            <person name="Kim S."/>
            <person name="Choi T."/>
            <person name="Kim D."/>
            <person name="Ryu S."/>
            <person name="Kim W."/>
        </authorList>
    </citation>
    <scope>NUCLEOTIDE SEQUENCE [LARGE SCALE GENOMIC DNA]</scope>
    <source>
        <tissue evidence="2">Muscle</tissue>
    </source>
</reference>
<evidence type="ECO:0000256" key="1">
    <source>
        <dbReference type="SAM" id="MobiDB-lite"/>
    </source>
</evidence>
<feature type="compositionally biased region" description="Pro residues" evidence="1">
    <location>
        <begin position="71"/>
        <end position="90"/>
    </location>
</feature>
<sequence>MRNTVGNLASHLCCLGKQSWGESKVFFMTAIGASAQPDFARPLNNVSVPVGRDATFSCVVSDLGGYRVSPPTAPHNPHPPHPHTSPAPPP</sequence>
<comment type="caution">
    <text evidence="2">The sequence shown here is derived from an EMBL/GenBank/DDBJ whole genome shotgun (WGS) entry which is preliminary data.</text>
</comment>
<feature type="region of interest" description="Disordered" evidence="1">
    <location>
        <begin position="67"/>
        <end position="90"/>
    </location>
</feature>
<evidence type="ECO:0000313" key="3">
    <source>
        <dbReference type="Proteomes" id="UP000324222"/>
    </source>
</evidence>
<name>A0A5B7HUV5_PORTR</name>
<gene>
    <name evidence="2" type="ORF">E2C01_068090</name>
</gene>
<protein>
    <recommendedName>
        <fullName evidence="4">Ig-like domain-containing protein</fullName>
    </recommendedName>
</protein>
<keyword evidence="3" id="KW-1185">Reference proteome</keyword>
<proteinExistence type="predicted"/>
<dbReference type="Proteomes" id="UP000324222">
    <property type="component" value="Unassembled WGS sequence"/>
</dbReference>
<evidence type="ECO:0000313" key="2">
    <source>
        <dbReference type="EMBL" id="MPC73753.1"/>
    </source>
</evidence>
<dbReference type="AlphaFoldDB" id="A0A5B7HUV5"/>
<evidence type="ECO:0008006" key="4">
    <source>
        <dbReference type="Google" id="ProtNLM"/>
    </source>
</evidence>